<gene>
    <name evidence="1" type="ORF">VNO77_20276</name>
</gene>
<sequence length="169" mass="19078">MNNDEDDEFCHDFSSSSVESNLSWLVLAPATLTRILWCSPLPQAFSYLAERYKSRLNLDKISVEGVVTSSINPIKSISSKRVSVSSQQTDPKFVENHIPVARGSHDPFRINHASRTSSQIPYCYMDRLHKEEIVSSLAAPFYAVSAPILTLGQDAYWKYQPQHLVPFKS</sequence>
<proteinExistence type="predicted"/>
<evidence type="ECO:0000313" key="1">
    <source>
        <dbReference type="EMBL" id="KAK7339598.1"/>
    </source>
</evidence>
<accession>A0AAN9LSW3</accession>
<organism evidence="1 2">
    <name type="scientific">Canavalia gladiata</name>
    <name type="common">Sword bean</name>
    <name type="synonym">Dolichos gladiatus</name>
    <dbReference type="NCBI Taxonomy" id="3824"/>
    <lineage>
        <taxon>Eukaryota</taxon>
        <taxon>Viridiplantae</taxon>
        <taxon>Streptophyta</taxon>
        <taxon>Embryophyta</taxon>
        <taxon>Tracheophyta</taxon>
        <taxon>Spermatophyta</taxon>
        <taxon>Magnoliopsida</taxon>
        <taxon>eudicotyledons</taxon>
        <taxon>Gunneridae</taxon>
        <taxon>Pentapetalae</taxon>
        <taxon>rosids</taxon>
        <taxon>fabids</taxon>
        <taxon>Fabales</taxon>
        <taxon>Fabaceae</taxon>
        <taxon>Papilionoideae</taxon>
        <taxon>50 kb inversion clade</taxon>
        <taxon>NPAAA clade</taxon>
        <taxon>indigoferoid/millettioid clade</taxon>
        <taxon>Phaseoleae</taxon>
        <taxon>Canavalia</taxon>
    </lineage>
</organism>
<name>A0AAN9LSW3_CANGL</name>
<dbReference type="AlphaFoldDB" id="A0AAN9LSW3"/>
<keyword evidence="2" id="KW-1185">Reference proteome</keyword>
<dbReference type="EMBL" id="JAYMYQ010000004">
    <property type="protein sequence ID" value="KAK7339598.1"/>
    <property type="molecule type" value="Genomic_DNA"/>
</dbReference>
<evidence type="ECO:0000313" key="2">
    <source>
        <dbReference type="Proteomes" id="UP001367508"/>
    </source>
</evidence>
<protein>
    <submittedName>
        <fullName evidence="1">Uncharacterized protein</fullName>
    </submittedName>
</protein>
<reference evidence="1 2" key="1">
    <citation type="submission" date="2024-01" db="EMBL/GenBank/DDBJ databases">
        <title>The genomes of 5 underutilized Papilionoideae crops provide insights into root nodulation and disease resistanc.</title>
        <authorList>
            <person name="Jiang F."/>
        </authorList>
    </citation>
    <scope>NUCLEOTIDE SEQUENCE [LARGE SCALE GENOMIC DNA]</scope>
    <source>
        <strain evidence="1">LVBAO_FW01</strain>
        <tissue evidence="1">Leaves</tissue>
    </source>
</reference>
<dbReference type="Proteomes" id="UP001367508">
    <property type="component" value="Unassembled WGS sequence"/>
</dbReference>
<comment type="caution">
    <text evidence="1">The sequence shown here is derived from an EMBL/GenBank/DDBJ whole genome shotgun (WGS) entry which is preliminary data.</text>
</comment>